<dbReference type="Gene3D" id="2.40.40.20">
    <property type="match status" value="1"/>
</dbReference>
<dbReference type="GO" id="GO:0016491">
    <property type="term" value="F:oxidoreductase activity"/>
    <property type="evidence" value="ECO:0007669"/>
    <property type="project" value="UniProtKB-KW"/>
</dbReference>
<comment type="similarity">
    <text evidence="2">Belongs to the prokaryotic molybdopterin-containing oxidoreductase family.</text>
</comment>
<evidence type="ECO:0000313" key="11">
    <source>
        <dbReference type="Proteomes" id="UP000472580"/>
    </source>
</evidence>
<name>A0A6L6YES6_9BURK</name>
<accession>A0A6L6YES6</accession>
<sequence>MKTNNSSGYTASHWGIFKPVLNKDGRIEKLEAYKEDHRPSPNLNKIAELPYCDKRIRYPMVRESYFREGPASREKRGSDRWVRVSWNDALSLVAKEMRRIYDHYGPSAMFGRSYGWMSCGEVNSAVTLNRRLLRLCGGFVECVNSYSTAAIAPVLSCVFGDSDPRCSDWDDILNNSRRVVLWGCDPLITNDVDWSTTLHNSYPKFEALKASGIKTIVVNPLRTQTGAYLESEWIAPFPGTDCALMLAMIHTLHQSGRLDTDFIERCTEGFKPFMAYVLGEKDGVVKSAEWAEAKCGVSAQRIRELAHELRDNRTMIMMGWGPQRAQFGEQPPRMAAALACALGHIGLPGGGFGTHYHYCSGGSLSGIGPSVRGIGSNVKPVLPYKHDGAGTLVIPVARFAECFLNPGESFYYMDKKRTYPEIRMVMWAGGNPFSHQPQTNRLAKAWKKPETVVVTDCFWTPTALNADIVLPACTFFERNDITGIGTYTNDGIVYMKKAIEPMYESKSDYEIYSLLAAKMGCADSFTCGRSEEDWIRVIYQEAAYSRRGFGVTLPDYETFKAEGVILFDKKKNEKPYIAFEDFRNDPQAYPLPTRSGKIEITNEEIQDCHYTDCPSYPVYLEQTEFVRAEDKKYPFALVSAKSAHRLHSQLGGLTKEGEAEPVMVNEENAREKGIVSGDTVIVKNDRGAILAKALVTADIRKDVICVRHGAWYEPKEIDGRSIDVGGCSNTLTPDIPTSRFTCGNVASCGLADVEKYVQAEQKAQKEPL</sequence>
<dbReference type="InterPro" id="IPR009010">
    <property type="entry name" value="Asp_de-COase-like_dom_sf"/>
</dbReference>
<keyword evidence="5" id="KW-0574">Periplasm</keyword>
<evidence type="ECO:0000256" key="5">
    <source>
        <dbReference type="ARBA" id="ARBA00022764"/>
    </source>
</evidence>
<dbReference type="InterPro" id="IPR041460">
    <property type="entry name" value="Molybdopterin_N"/>
</dbReference>
<dbReference type="Gene3D" id="3.90.55.10">
    <property type="entry name" value="Dimethylsulfoxide Reductase, domain 3"/>
    <property type="match status" value="1"/>
</dbReference>
<dbReference type="Pfam" id="PF00384">
    <property type="entry name" value="Molybdopterin"/>
    <property type="match status" value="1"/>
</dbReference>
<keyword evidence="6" id="KW-0560">Oxidoreductase</keyword>
<dbReference type="SUPFAM" id="SSF50692">
    <property type="entry name" value="ADC-like"/>
    <property type="match status" value="1"/>
</dbReference>
<dbReference type="AlphaFoldDB" id="A0A6L6YES6"/>
<dbReference type="EMBL" id="WSRP01000005">
    <property type="protein sequence ID" value="MVX56096.1"/>
    <property type="molecule type" value="Genomic_DNA"/>
</dbReference>
<evidence type="ECO:0000259" key="9">
    <source>
        <dbReference type="Pfam" id="PF18364"/>
    </source>
</evidence>
<evidence type="ECO:0000259" key="7">
    <source>
        <dbReference type="Pfam" id="PF00384"/>
    </source>
</evidence>
<keyword evidence="4" id="KW-0479">Metal-binding</keyword>
<dbReference type="InterPro" id="IPR006655">
    <property type="entry name" value="Mopterin_OxRdtase_prok_CS"/>
</dbReference>
<feature type="domain" description="Molybdopterin oxidoreductase" evidence="7">
    <location>
        <begin position="55"/>
        <end position="517"/>
    </location>
</feature>
<keyword evidence="3" id="KW-0500">Molybdenum</keyword>
<comment type="caution">
    <text evidence="10">The sequence shown here is derived from an EMBL/GenBank/DDBJ whole genome shotgun (WGS) entry which is preliminary data.</text>
</comment>
<dbReference type="InterPro" id="IPR006657">
    <property type="entry name" value="MoPterin_dinucl-bd_dom"/>
</dbReference>
<feature type="domain" description="Molybdopterin dinucleotide-binding" evidence="8">
    <location>
        <begin position="635"/>
        <end position="741"/>
    </location>
</feature>
<dbReference type="Pfam" id="PF01568">
    <property type="entry name" value="Molydop_binding"/>
    <property type="match status" value="1"/>
</dbReference>
<dbReference type="PROSITE" id="PS00490">
    <property type="entry name" value="MOLYBDOPTERIN_PROK_2"/>
    <property type="match status" value="1"/>
</dbReference>
<dbReference type="GO" id="GO:0043546">
    <property type="term" value="F:molybdopterin cofactor binding"/>
    <property type="evidence" value="ECO:0007669"/>
    <property type="project" value="InterPro"/>
</dbReference>
<dbReference type="InterPro" id="IPR006656">
    <property type="entry name" value="Mopterin_OxRdtase"/>
</dbReference>
<protein>
    <submittedName>
        <fullName evidence="10">Molybdopterin-dependent oxidoreductase</fullName>
    </submittedName>
</protein>
<dbReference type="Pfam" id="PF18364">
    <property type="entry name" value="Molybdopterin_N"/>
    <property type="match status" value="1"/>
</dbReference>
<dbReference type="GO" id="GO:0009061">
    <property type="term" value="P:anaerobic respiration"/>
    <property type="evidence" value="ECO:0007669"/>
    <property type="project" value="TreeGrafter"/>
</dbReference>
<dbReference type="InterPro" id="IPR050612">
    <property type="entry name" value="Prok_Mopterin_Oxidored"/>
</dbReference>
<evidence type="ECO:0000256" key="3">
    <source>
        <dbReference type="ARBA" id="ARBA00022505"/>
    </source>
</evidence>
<evidence type="ECO:0000256" key="6">
    <source>
        <dbReference type="ARBA" id="ARBA00023002"/>
    </source>
</evidence>
<dbReference type="Gene3D" id="3.40.228.10">
    <property type="entry name" value="Dimethylsulfoxide Reductase, domain 2"/>
    <property type="match status" value="1"/>
</dbReference>
<comment type="cofactor">
    <cofactor evidence="1">
        <name>Mo-bis(molybdopterin guanine dinucleotide)</name>
        <dbReference type="ChEBI" id="CHEBI:60539"/>
    </cofactor>
</comment>
<dbReference type="GO" id="GO:0030151">
    <property type="term" value="F:molybdenum ion binding"/>
    <property type="evidence" value="ECO:0007669"/>
    <property type="project" value="TreeGrafter"/>
</dbReference>
<evidence type="ECO:0000313" key="10">
    <source>
        <dbReference type="EMBL" id="MVX56096.1"/>
    </source>
</evidence>
<evidence type="ECO:0000256" key="2">
    <source>
        <dbReference type="ARBA" id="ARBA00010312"/>
    </source>
</evidence>
<gene>
    <name evidence="10" type="ORF">E5987_02605</name>
</gene>
<dbReference type="Gene3D" id="3.40.50.740">
    <property type="match status" value="1"/>
</dbReference>
<dbReference type="GO" id="GO:0030288">
    <property type="term" value="C:outer membrane-bounded periplasmic space"/>
    <property type="evidence" value="ECO:0007669"/>
    <property type="project" value="TreeGrafter"/>
</dbReference>
<dbReference type="GO" id="GO:0009055">
    <property type="term" value="F:electron transfer activity"/>
    <property type="evidence" value="ECO:0007669"/>
    <property type="project" value="TreeGrafter"/>
</dbReference>
<dbReference type="PANTHER" id="PTHR43742">
    <property type="entry name" value="TRIMETHYLAMINE-N-OXIDE REDUCTASE"/>
    <property type="match status" value="1"/>
</dbReference>
<proteinExistence type="inferred from homology"/>
<evidence type="ECO:0000259" key="8">
    <source>
        <dbReference type="Pfam" id="PF01568"/>
    </source>
</evidence>
<dbReference type="SUPFAM" id="SSF53706">
    <property type="entry name" value="Formate dehydrogenase/DMSO reductase, domains 1-3"/>
    <property type="match status" value="1"/>
</dbReference>
<dbReference type="RefSeq" id="WP_160334528.1">
    <property type="nucleotide sequence ID" value="NZ_WSRP01000005.1"/>
</dbReference>
<reference evidence="10 11" key="1">
    <citation type="submission" date="2019-12" db="EMBL/GenBank/DDBJ databases">
        <title>Microbes associate with the intestines of laboratory mice.</title>
        <authorList>
            <person name="Navarre W."/>
            <person name="Wong E."/>
        </authorList>
    </citation>
    <scope>NUCLEOTIDE SEQUENCE [LARGE SCALE GENOMIC DNA]</scope>
    <source>
        <strain evidence="10 11">NM82_D38</strain>
    </source>
</reference>
<keyword evidence="11" id="KW-1185">Reference proteome</keyword>
<dbReference type="OrthoDB" id="9815647at2"/>
<evidence type="ECO:0000256" key="1">
    <source>
        <dbReference type="ARBA" id="ARBA00001942"/>
    </source>
</evidence>
<dbReference type="CDD" id="cd02751">
    <property type="entry name" value="MopB_DMSOR-like"/>
    <property type="match status" value="1"/>
</dbReference>
<evidence type="ECO:0000256" key="4">
    <source>
        <dbReference type="ARBA" id="ARBA00022723"/>
    </source>
</evidence>
<dbReference type="PANTHER" id="PTHR43742:SF10">
    <property type="entry name" value="TRIMETHYLAMINE-N-OXIDE REDUCTASE 2"/>
    <property type="match status" value="1"/>
</dbReference>
<dbReference type="Proteomes" id="UP000472580">
    <property type="component" value="Unassembled WGS sequence"/>
</dbReference>
<feature type="domain" description="Molybdopterin oxidoreductase N-terminal" evidence="9">
    <location>
        <begin position="10"/>
        <end position="48"/>
    </location>
</feature>
<organism evidence="10 11">
    <name type="scientific">Parasutterella muris</name>
    <dbReference type="NCBI Taxonomy" id="2565572"/>
    <lineage>
        <taxon>Bacteria</taxon>
        <taxon>Pseudomonadati</taxon>
        <taxon>Pseudomonadota</taxon>
        <taxon>Betaproteobacteria</taxon>
        <taxon>Burkholderiales</taxon>
        <taxon>Sutterellaceae</taxon>
        <taxon>Parasutterella</taxon>
    </lineage>
</organism>